<dbReference type="PANTHER" id="PTHR30537">
    <property type="entry name" value="HTH-TYPE TRANSCRIPTIONAL REGULATOR"/>
    <property type="match status" value="1"/>
</dbReference>
<dbReference type="GO" id="GO:0003700">
    <property type="term" value="F:DNA-binding transcription factor activity"/>
    <property type="evidence" value="ECO:0007669"/>
    <property type="project" value="InterPro"/>
</dbReference>
<evidence type="ECO:0000256" key="3">
    <source>
        <dbReference type="ARBA" id="ARBA00023125"/>
    </source>
</evidence>
<evidence type="ECO:0000313" key="7">
    <source>
        <dbReference type="Proteomes" id="UP000598467"/>
    </source>
</evidence>
<gene>
    <name evidence="6" type="ORF">HK439_23330</name>
</gene>
<dbReference type="Gene3D" id="3.40.190.290">
    <property type="match status" value="1"/>
</dbReference>
<dbReference type="CDD" id="cd08422">
    <property type="entry name" value="PBP2_CrgA_like"/>
    <property type="match status" value="1"/>
</dbReference>
<dbReference type="FunFam" id="1.10.10.10:FF:000001">
    <property type="entry name" value="LysR family transcriptional regulator"/>
    <property type="match status" value="1"/>
</dbReference>
<dbReference type="GO" id="GO:0043565">
    <property type="term" value="F:sequence-specific DNA binding"/>
    <property type="evidence" value="ECO:0007669"/>
    <property type="project" value="TreeGrafter"/>
</dbReference>
<dbReference type="Pfam" id="PF00126">
    <property type="entry name" value="HTH_1"/>
    <property type="match status" value="1"/>
</dbReference>
<dbReference type="SUPFAM" id="SSF46785">
    <property type="entry name" value="Winged helix' DNA-binding domain"/>
    <property type="match status" value="1"/>
</dbReference>
<dbReference type="PROSITE" id="PS50931">
    <property type="entry name" value="HTH_LYSR"/>
    <property type="match status" value="1"/>
</dbReference>
<keyword evidence="3" id="KW-0238">DNA-binding</keyword>
<keyword evidence="2" id="KW-0805">Transcription regulation</keyword>
<dbReference type="EMBL" id="JABFCZ010000032">
    <property type="protein sequence ID" value="MBD1549204.1"/>
    <property type="molecule type" value="Genomic_DNA"/>
</dbReference>
<dbReference type="InterPro" id="IPR000847">
    <property type="entry name" value="LysR_HTH_N"/>
</dbReference>
<comment type="caution">
    <text evidence="6">The sequence shown here is derived from an EMBL/GenBank/DDBJ whole genome shotgun (WGS) entry which is preliminary data.</text>
</comment>
<evidence type="ECO:0000313" key="6">
    <source>
        <dbReference type="EMBL" id="MBD1549204.1"/>
    </source>
</evidence>
<organism evidence="6 7">
    <name type="scientific">Roseibium aggregatum</name>
    <dbReference type="NCBI Taxonomy" id="187304"/>
    <lineage>
        <taxon>Bacteria</taxon>
        <taxon>Pseudomonadati</taxon>
        <taxon>Pseudomonadota</taxon>
        <taxon>Alphaproteobacteria</taxon>
        <taxon>Hyphomicrobiales</taxon>
        <taxon>Stappiaceae</taxon>
        <taxon>Roseibium</taxon>
    </lineage>
</organism>
<dbReference type="PANTHER" id="PTHR30537:SF81">
    <property type="entry name" value="TRANSCRIPTIONAL REGULATOR-RELATED"/>
    <property type="match status" value="1"/>
</dbReference>
<reference evidence="6" key="1">
    <citation type="submission" date="2020-05" db="EMBL/GenBank/DDBJ databases">
        <title>Identification of trans-AT polyketide cluster in two marine bacteria, producers of a novel glutaramide-containing polyketide sesbanimide D and analogs.</title>
        <authorList>
            <person name="Kacar D."/>
            <person name="Rodriguez P."/>
            <person name="Canedo L."/>
            <person name="Gonzalez E."/>
            <person name="Galan B."/>
            <person name="De La Calle F."/>
            <person name="Garcia J.L."/>
        </authorList>
    </citation>
    <scope>NUCLEOTIDE SEQUENCE</scope>
    <source>
        <strain evidence="6">PHM038</strain>
    </source>
</reference>
<dbReference type="Proteomes" id="UP000598467">
    <property type="component" value="Unassembled WGS sequence"/>
</dbReference>
<evidence type="ECO:0000256" key="4">
    <source>
        <dbReference type="ARBA" id="ARBA00023163"/>
    </source>
</evidence>
<keyword evidence="4" id="KW-0804">Transcription</keyword>
<name>A0A926SAH9_9HYPH</name>
<comment type="similarity">
    <text evidence="1">Belongs to the LysR transcriptional regulatory family.</text>
</comment>
<dbReference type="InterPro" id="IPR036390">
    <property type="entry name" value="WH_DNA-bd_sf"/>
</dbReference>
<dbReference type="RefSeq" id="WP_190293893.1">
    <property type="nucleotide sequence ID" value="NZ_JABFCZ010000032.1"/>
</dbReference>
<dbReference type="InterPro" id="IPR058163">
    <property type="entry name" value="LysR-type_TF_proteobact-type"/>
</dbReference>
<proteinExistence type="inferred from homology"/>
<protein>
    <submittedName>
        <fullName evidence="6">LysR family transcriptional regulator</fullName>
    </submittedName>
</protein>
<sequence>MLRSELILTYVAIVDAGSLNAAAGKLGVSRSVISDRLKALESDLGVQLVTRSTHGLSLTQSGKLFLGHARDLLEAMEKARDVVADEDGALSGSLRVAVPVSLGVDWLTPIFTRFLEAHPRMNLEISASDQTVDIIQEGFDVAIRGARHSDSDLLARRLTTGRRLVVCSPAYADRHGVPGSFEDLRDHSAIIYRNRRISQDWTFLTEDGRRAPRLSGRFETDSGIMMRVAAVEGFGLALLPTFMISADLLAGRLQVVDLGLKPETDSISAVYPRAHRTNPRLSAFVDHLRVMLGDPPPWDIPLIEAGFIQPD</sequence>
<dbReference type="InterPro" id="IPR005119">
    <property type="entry name" value="LysR_subst-bd"/>
</dbReference>
<feature type="domain" description="HTH lysR-type" evidence="5">
    <location>
        <begin position="2"/>
        <end position="59"/>
    </location>
</feature>
<dbReference type="AlphaFoldDB" id="A0A926SAH9"/>
<evidence type="ECO:0000256" key="1">
    <source>
        <dbReference type="ARBA" id="ARBA00009437"/>
    </source>
</evidence>
<accession>A0A926SAH9</accession>
<evidence type="ECO:0000256" key="2">
    <source>
        <dbReference type="ARBA" id="ARBA00023015"/>
    </source>
</evidence>
<dbReference type="Pfam" id="PF03466">
    <property type="entry name" value="LysR_substrate"/>
    <property type="match status" value="1"/>
</dbReference>
<dbReference type="InterPro" id="IPR036388">
    <property type="entry name" value="WH-like_DNA-bd_sf"/>
</dbReference>
<dbReference type="Gene3D" id="1.10.10.10">
    <property type="entry name" value="Winged helix-like DNA-binding domain superfamily/Winged helix DNA-binding domain"/>
    <property type="match status" value="1"/>
</dbReference>
<dbReference type="GO" id="GO:0006351">
    <property type="term" value="P:DNA-templated transcription"/>
    <property type="evidence" value="ECO:0007669"/>
    <property type="project" value="TreeGrafter"/>
</dbReference>
<dbReference type="SUPFAM" id="SSF53850">
    <property type="entry name" value="Periplasmic binding protein-like II"/>
    <property type="match status" value="1"/>
</dbReference>
<evidence type="ECO:0000259" key="5">
    <source>
        <dbReference type="PROSITE" id="PS50931"/>
    </source>
</evidence>